<accession>A0A2V5KP16</accession>
<gene>
    <name evidence="8" type="ORF">DLM86_01350</name>
</gene>
<keyword evidence="5 6" id="KW-0472">Membrane</keyword>
<dbReference type="Proteomes" id="UP000247476">
    <property type="component" value="Unassembled WGS sequence"/>
</dbReference>
<evidence type="ECO:0000256" key="3">
    <source>
        <dbReference type="ARBA" id="ARBA00022692"/>
    </source>
</evidence>
<comment type="caution">
    <text evidence="8">The sequence shown here is derived from an EMBL/GenBank/DDBJ whole genome shotgun (WGS) entry which is preliminary data.</text>
</comment>
<evidence type="ECO:0000256" key="5">
    <source>
        <dbReference type="ARBA" id="ARBA00023136"/>
    </source>
</evidence>
<organism evidence="8 9">
    <name type="scientific">Paenibacillus flagellatus</name>
    <dbReference type="NCBI Taxonomy" id="2211139"/>
    <lineage>
        <taxon>Bacteria</taxon>
        <taxon>Bacillati</taxon>
        <taxon>Bacillota</taxon>
        <taxon>Bacilli</taxon>
        <taxon>Bacillales</taxon>
        <taxon>Paenibacillaceae</taxon>
        <taxon>Paenibacillus</taxon>
    </lineage>
</organism>
<dbReference type="EMBL" id="QJVJ01000001">
    <property type="protein sequence ID" value="PYI57120.1"/>
    <property type="molecule type" value="Genomic_DNA"/>
</dbReference>
<dbReference type="GO" id="GO:0005886">
    <property type="term" value="C:plasma membrane"/>
    <property type="evidence" value="ECO:0007669"/>
    <property type="project" value="UniProtKB-SubCell"/>
</dbReference>
<evidence type="ECO:0000256" key="1">
    <source>
        <dbReference type="ARBA" id="ARBA00004651"/>
    </source>
</evidence>
<keyword evidence="9" id="KW-1185">Reference proteome</keyword>
<feature type="transmembrane region" description="Helical" evidence="6">
    <location>
        <begin position="42"/>
        <end position="70"/>
    </location>
</feature>
<name>A0A2V5KP16_9BACL</name>
<protein>
    <recommendedName>
        <fullName evidence="7">Copper resistance protein D domain-containing protein</fullName>
    </recommendedName>
</protein>
<feature type="transmembrane region" description="Helical" evidence="6">
    <location>
        <begin position="342"/>
        <end position="363"/>
    </location>
</feature>
<dbReference type="PANTHER" id="PTHR34820">
    <property type="entry name" value="INNER MEMBRANE PROTEIN YEBZ"/>
    <property type="match status" value="1"/>
</dbReference>
<dbReference type="Pfam" id="PF05425">
    <property type="entry name" value="CopD"/>
    <property type="match status" value="1"/>
</dbReference>
<feature type="transmembrane region" description="Helical" evidence="6">
    <location>
        <begin position="12"/>
        <end position="30"/>
    </location>
</feature>
<keyword evidence="4 6" id="KW-1133">Transmembrane helix</keyword>
<reference evidence="8 9" key="1">
    <citation type="submission" date="2018-05" db="EMBL/GenBank/DDBJ databases">
        <title>Paenibacillus flagellatus sp. nov., isolated from selenium mineral soil.</title>
        <authorList>
            <person name="Dai X."/>
        </authorList>
    </citation>
    <scope>NUCLEOTIDE SEQUENCE [LARGE SCALE GENOMIC DNA]</scope>
    <source>
        <strain evidence="8 9">DXL2</strain>
    </source>
</reference>
<dbReference type="GO" id="GO:0006825">
    <property type="term" value="P:copper ion transport"/>
    <property type="evidence" value="ECO:0007669"/>
    <property type="project" value="InterPro"/>
</dbReference>
<comment type="subcellular location">
    <subcellularLocation>
        <location evidence="1">Cell membrane</location>
        <topology evidence="1">Multi-pass membrane protein</topology>
    </subcellularLocation>
</comment>
<sequence length="364" mass="40364">MMTMYVYVSETLLYLCFSLVTAAIVLNFIPDSKKPDIRIPDTLLFNAVVGIAVLAFVPVAKNTIFLTQFAQMSFWDILPDVLRDLAFGQAWVWMIVISTLFLALLAFANPKTSLLYNAVAACFTLALLLSYGWASHAAGQSESWGFWAQTLHLLAVSVWIGIMLAAGWFAQRSRPWLPFLQWFSPVSVVSVLVVIAAGLVMMAYIVPDYYDAWIISYGQALLIKHLLFIPLLVFGLLNGFVLKRKIVADPAFDPRPWLRAESAFAFLIFAVTAFLGFQRPPHDDPENPEPLTPSPLFEQLYNGEVPDGMDVSLGWNIPSVGLGVLSVALLLLMAAARRKTPWMTACFGLLFVAAAYLSLMLAVR</sequence>
<feature type="transmembrane region" description="Helical" evidence="6">
    <location>
        <begin position="212"/>
        <end position="237"/>
    </location>
</feature>
<evidence type="ECO:0000256" key="4">
    <source>
        <dbReference type="ARBA" id="ARBA00022989"/>
    </source>
</evidence>
<feature type="transmembrane region" description="Helical" evidence="6">
    <location>
        <begin position="315"/>
        <end position="335"/>
    </location>
</feature>
<evidence type="ECO:0000313" key="8">
    <source>
        <dbReference type="EMBL" id="PYI57120.1"/>
    </source>
</evidence>
<keyword evidence="3 6" id="KW-0812">Transmembrane</keyword>
<dbReference type="PANTHER" id="PTHR34820:SF4">
    <property type="entry name" value="INNER MEMBRANE PROTEIN YEBZ"/>
    <property type="match status" value="1"/>
</dbReference>
<dbReference type="AlphaFoldDB" id="A0A2V5KP16"/>
<evidence type="ECO:0000256" key="2">
    <source>
        <dbReference type="ARBA" id="ARBA00022475"/>
    </source>
</evidence>
<proteinExistence type="predicted"/>
<feature type="transmembrane region" description="Helical" evidence="6">
    <location>
        <begin position="90"/>
        <end position="107"/>
    </location>
</feature>
<evidence type="ECO:0000259" key="7">
    <source>
        <dbReference type="Pfam" id="PF05425"/>
    </source>
</evidence>
<evidence type="ECO:0000256" key="6">
    <source>
        <dbReference type="SAM" id="Phobius"/>
    </source>
</evidence>
<keyword evidence="2" id="KW-1003">Cell membrane</keyword>
<evidence type="ECO:0000313" key="9">
    <source>
        <dbReference type="Proteomes" id="UP000247476"/>
    </source>
</evidence>
<feature type="transmembrane region" description="Helical" evidence="6">
    <location>
        <begin position="146"/>
        <end position="170"/>
    </location>
</feature>
<feature type="transmembrane region" description="Helical" evidence="6">
    <location>
        <begin position="182"/>
        <end position="206"/>
    </location>
</feature>
<feature type="transmembrane region" description="Helical" evidence="6">
    <location>
        <begin position="114"/>
        <end position="134"/>
    </location>
</feature>
<feature type="transmembrane region" description="Helical" evidence="6">
    <location>
        <begin position="258"/>
        <end position="277"/>
    </location>
</feature>
<dbReference type="InterPro" id="IPR008457">
    <property type="entry name" value="Cu-R_CopD_dom"/>
</dbReference>
<dbReference type="InterPro" id="IPR032694">
    <property type="entry name" value="CopC/D"/>
</dbReference>
<feature type="domain" description="Copper resistance protein D" evidence="7">
    <location>
        <begin position="179"/>
        <end position="275"/>
    </location>
</feature>